<keyword evidence="2" id="KW-1185">Reference proteome</keyword>
<dbReference type="Proteomes" id="UP000006038">
    <property type="component" value="Chromosome 11"/>
</dbReference>
<name>J3NAB2_ORYBR</name>
<evidence type="ECO:0000313" key="1">
    <source>
        <dbReference type="EnsemblPlants" id="OB11G27480.1"/>
    </source>
</evidence>
<protein>
    <submittedName>
        <fullName evidence="1">Uncharacterized protein</fullName>
    </submittedName>
</protein>
<reference evidence="1" key="2">
    <citation type="submission" date="2013-04" db="UniProtKB">
        <authorList>
            <consortium name="EnsemblPlants"/>
        </authorList>
    </citation>
    <scope>IDENTIFICATION</scope>
</reference>
<evidence type="ECO:0000313" key="2">
    <source>
        <dbReference type="Proteomes" id="UP000006038"/>
    </source>
</evidence>
<sequence length="56" mass="6659">MFILFFFSEKCMARAYVFVFLSFNPIRTVDVTLPFNLIRTVGVTFTVYRPYHTRNA</sequence>
<dbReference type="AlphaFoldDB" id="J3NAB2"/>
<dbReference type="EnsemblPlants" id="OB11G27480.1">
    <property type="protein sequence ID" value="OB11G27480.1"/>
    <property type="gene ID" value="OB11G27480"/>
</dbReference>
<dbReference type="HOGENOM" id="CLU_3020472_0_0_1"/>
<dbReference type="Gramene" id="OB11G27480.1">
    <property type="protein sequence ID" value="OB11G27480.1"/>
    <property type="gene ID" value="OB11G27480"/>
</dbReference>
<proteinExistence type="predicted"/>
<accession>J3NAB2</accession>
<reference evidence="1" key="1">
    <citation type="journal article" date="2013" name="Nat. Commun.">
        <title>Whole-genome sequencing of Oryza brachyantha reveals mechanisms underlying Oryza genome evolution.</title>
        <authorList>
            <person name="Chen J."/>
            <person name="Huang Q."/>
            <person name="Gao D."/>
            <person name="Wang J."/>
            <person name="Lang Y."/>
            <person name="Liu T."/>
            <person name="Li B."/>
            <person name="Bai Z."/>
            <person name="Luis Goicoechea J."/>
            <person name="Liang C."/>
            <person name="Chen C."/>
            <person name="Zhang W."/>
            <person name="Sun S."/>
            <person name="Liao Y."/>
            <person name="Zhang X."/>
            <person name="Yang L."/>
            <person name="Song C."/>
            <person name="Wang M."/>
            <person name="Shi J."/>
            <person name="Liu G."/>
            <person name="Liu J."/>
            <person name="Zhou H."/>
            <person name="Zhou W."/>
            <person name="Yu Q."/>
            <person name="An N."/>
            <person name="Chen Y."/>
            <person name="Cai Q."/>
            <person name="Wang B."/>
            <person name="Liu B."/>
            <person name="Min J."/>
            <person name="Huang Y."/>
            <person name="Wu H."/>
            <person name="Li Z."/>
            <person name="Zhang Y."/>
            <person name="Yin Y."/>
            <person name="Song W."/>
            <person name="Jiang J."/>
            <person name="Jackson S.A."/>
            <person name="Wing R.A."/>
            <person name="Wang J."/>
            <person name="Chen M."/>
        </authorList>
    </citation>
    <scope>NUCLEOTIDE SEQUENCE [LARGE SCALE GENOMIC DNA]</scope>
    <source>
        <strain evidence="1">cv. IRGC 101232</strain>
    </source>
</reference>
<organism evidence="1">
    <name type="scientific">Oryza brachyantha</name>
    <name type="common">malo sina</name>
    <dbReference type="NCBI Taxonomy" id="4533"/>
    <lineage>
        <taxon>Eukaryota</taxon>
        <taxon>Viridiplantae</taxon>
        <taxon>Streptophyta</taxon>
        <taxon>Embryophyta</taxon>
        <taxon>Tracheophyta</taxon>
        <taxon>Spermatophyta</taxon>
        <taxon>Magnoliopsida</taxon>
        <taxon>Liliopsida</taxon>
        <taxon>Poales</taxon>
        <taxon>Poaceae</taxon>
        <taxon>BOP clade</taxon>
        <taxon>Oryzoideae</taxon>
        <taxon>Oryzeae</taxon>
        <taxon>Oryzinae</taxon>
        <taxon>Oryza</taxon>
    </lineage>
</organism>